<name>A0A6A1V073_9ROSI</name>
<dbReference type="AlphaFoldDB" id="A0A6A1V073"/>
<dbReference type="Proteomes" id="UP000516437">
    <property type="component" value="Chromosome 7"/>
</dbReference>
<keyword evidence="5" id="KW-1185">Reference proteome</keyword>
<sequence>MDILEAVGQRSLKPSPPVARDQVPVPPQFSPTLKRADKVVDAGTSDIPHVETTWQPFQGAADQVENLLPGFSSYVKQLLLDYHATSSMMRVEEACNEALHTALDKLQKELTKERDKYEALERVDTMDNALAELRTLQSNVKEL</sequence>
<evidence type="ECO:0000256" key="2">
    <source>
        <dbReference type="SAM" id="MobiDB-lite"/>
    </source>
</evidence>
<proteinExistence type="predicted"/>
<keyword evidence="1" id="KW-0175">Coiled coil</keyword>
<organism evidence="4 5">
    <name type="scientific">Morella rubra</name>
    <name type="common">Chinese bayberry</name>
    <dbReference type="NCBI Taxonomy" id="262757"/>
    <lineage>
        <taxon>Eukaryota</taxon>
        <taxon>Viridiplantae</taxon>
        <taxon>Streptophyta</taxon>
        <taxon>Embryophyta</taxon>
        <taxon>Tracheophyta</taxon>
        <taxon>Spermatophyta</taxon>
        <taxon>Magnoliopsida</taxon>
        <taxon>eudicotyledons</taxon>
        <taxon>Gunneridae</taxon>
        <taxon>Pentapetalae</taxon>
        <taxon>rosids</taxon>
        <taxon>fabids</taxon>
        <taxon>Fagales</taxon>
        <taxon>Myricaceae</taxon>
        <taxon>Morella</taxon>
    </lineage>
</organism>
<accession>A0A6A1V073</accession>
<reference evidence="4" key="3">
    <citation type="submission" date="2019-09" db="EMBL/GenBank/DDBJ databases">
        <authorList>
            <person name="Gao Z."/>
        </authorList>
    </citation>
    <scope>NUCLEOTIDE SEQUENCE</scope>
    <source>
        <tissue evidence="4">Leaves</tissue>
    </source>
</reference>
<reference evidence="4" key="1">
    <citation type="submission" date="2018-07" db="EMBL/GenBank/DDBJ databases">
        <authorList>
            <person name="Gao Z.-S."/>
            <person name="Jia H.-M."/>
            <person name="Jia H.-J."/>
            <person name="Cai Q.-L."/>
            <person name="Wang Y."/>
            <person name="Zhao H.-B."/>
        </authorList>
    </citation>
    <scope>NUCLEOTIDE SEQUENCE</scope>
    <source>
        <tissue evidence="4">Leaves</tissue>
    </source>
</reference>
<dbReference type="EMBL" id="RXIC02000025">
    <property type="protein sequence ID" value="KAB1206084.1"/>
    <property type="molecule type" value="Genomic_DNA"/>
</dbReference>
<evidence type="ECO:0000313" key="3">
    <source>
        <dbReference type="EMBL" id="KAB1205922.1"/>
    </source>
</evidence>
<feature type="region of interest" description="Disordered" evidence="2">
    <location>
        <begin position="1"/>
        <end position="31"/>
    </location>
</feature>
<feature type="coiled-coil region" evidence="1">
    <location>
        <begin position="96"/>
        <end position="123"/>
    </location>
</feature>
<comment type="caution">
    <text evidence="4">The sequence shown here is derived from an EMBL/GenBank/DDBJ whole genome shotgun (WGS) entry which is preliminary data.</text>
</comment>
<reference evidence="4 5" key="2">
    <citation type="journal article" date="2019" name="Plant Biotechnol. J.">
        <title>The red bayberry genome and genetic basis of sex determination.</title>
        <authorList>
            <person name="Jia H.M."/>
            <person name="Jia H.J."/>
            <person name="Cai Q.L."/>
            <person name="Wang Y."/>
            <person name="Zhao H.B."/>
            <person name="Yang W.F."/>
            <person name="Wang G.Y."/>
            <person name="Li Y.H."/>
            <person name="Zhan D.L."/>
            <person name="Shen Y.T."/>
            <person name="Niu Q.F."/>
            <person name="Chang L."/>
            <person name="Qiu J."/>
            <person name="Zhao L."/>
            <person name="Xie H.B."/>
            <person name="Fu W.Y."/>
            <person name="Jin J."/>
            <person name="Li X.W."/>
            <person name="Jiao Y."/>
            <person name="Zhou C.C."/>
            <person name="Tu T."/>
            <person name="Chai C.Y."/>
            <person name="Gao J.L."/>
            <person name="Fan L.J."/>
            <person name="van de Weg E."/>
            <person name="Wang J.Y."/>
            <person name="Gao Z.S."/>
        </authorList>
    </citation>
    <scope>NUCLEOTIDE SEQUENCE [LARGE SCALE GENOMIC DNA]</scope>
    <source>
        <tissue evidence="4">Leaves</tissue>
    </source>
</reference>
<evidence type="ECO:0000313" key="4">
    <source>
        <dbReference type="EMBL" id="KAB1206084.1"/>
    </source>
</evidence>
<evidence type="ECO:0000256" key="1">
    <source>
        <dbReference type="SAM" id="Coils"/>
    </source>
</evidence>
<dbReference type="EMBL" id="RXIC02000025">
    <property type="protein sequence ID" value="KAB1205922.1"/>
    <property type="molecule type" value="Genomic_DNA"/>
</dbReference>
<protein>
    <submittedName>
        <fullName evidence="4">Uncharacterized protein</fullName>
    </submittedName>
</protein>
<evidence type="ECO:0000313" key="5">
    <source>
        <dbReference type="Proteomes" id="UP000516437"/>
    </source>
</evidence>
<gene>
    <name evidence="4" type="ORF">CJ030_MR7G009313</name>
    <name evidence="3" type="ORF">CJ030_MR7G016902</name>
</gene>